<feature type="chain" id="PRO_5042291354" description="SOCS box domain-containing protein" evidence="7">
    <location>
        <begin position="21"/>
        <end position="1491"/>
    </location>
</feature>
<keyword evidence="3" id="KW-0963">Cytoplasm</keyword>
<name>A0AAE0ZI55_9GAST</name>
<dbReference type="PANTHER" id="PTHR16517">
    <property type="entry name" value="TUBBY-RELATED"/>
    <property type="match status" value="1"/>
</dbReference>
<evidence type="ECO:0000256" key="5">
    <source>
        <dbReference type="ARBA" id="ARBA00022737"/>
    </source>
</evidence>
<dbReference type="SUPFAM" id="SSF54518">
    <property type="entry name" value="Tubby C-terminal domain-like"/>
    <property type="match status" value="1"/>
</dbReference>
<keyword evidence="4" id="KW-0853">WD repeat</keyword>
<feature type="region of interest" description="Disordered" evidence="6">
    <location>
        <begin position="941"/>
        <end position="964"/>
    </location>
</feature>
<proteinExistence type="inferred from homology"/>
<evidence type="ECO:0000256" key="1">
    <source>
        <dbReference type="ARBA" id="ARBA00004496"/>
    </source>
</evidence>
<feature type="compositionally biased region" description="Low complexity" evidence="6">
    <location>
        <begin position="796"/>
        <end position="813"/>
    </location>
</feature>
<dbReference type="InterPro" id="IPR000007">
    <property type="entry name" value="Tubby_C"/>
</dbReference>
<evidence type="ECO:0000256" key="7">
    <source>
        <dbReference type="SAM" id="SignalP"/>
    </source>
</evidence>
<dbReference type="InterPro" id="IPR015943">
    <property type="entry name" value="WD40/YVTN_repeat-like_dom_sf"/>
</dbReference>
<evidence type="ECO:0000313" key="9">
    <source>
        <dbReference type="EMBL" id="KAK3769777.1"/>
    </source>
</evidence>
<dbReference type="SUPFAM" id="SSF50978">
    <property type="entry name" value="WD40 repeat-like"/>
    <property type="match status" value="1"/>
</dbReference>
<dbReference type="Pfam" id="PF24797">
    <property type="entry name" value="Beta-prop_WDR35_TULP_N"/>
    <property type="match status" value="1"/>
</dbReference>
<dbReference type="Gene3D" id="2.130.10.10">
    <property type="entry name" value="YVTN repeat-like/Quinoprotein amine dehydrogenase"/>
    <property type="match status" value="1"/>
</dbReference>
<reference evidence="9" key="1">
    <citation type="journal article" date="2023" name="G3 (Bethesda)">
        <title>A reference genome for the long-term kleptoplast-retaining sea slug Elysia crispata morphotype clarki.</title>
        <authorList>
            <person name="Eastman K.E."/>
            <person name="Pendleton A.L."/>
            <person name="Shaikh M.A."/>
            <person name="Suttiyut T."/>
            <person name="Ogas R."/>
            <person name="Tomko P."/>
            <person name="Gavelis G."/>
            <person name="Widhalm J.R."/>
            <person name="Wisecaver J.H."/>
        </authorList>
    </citation>
    <scope>NUCLEOTIDE SEQUENCE</scope>
    <source>
        <strain evidence="9">ECLA1</strain>
    </source>
</reference>
<dbReference type="InterPro" id="IPR056159">
    <property type="entry name" value="Beta-prop_IFT121_TULP_N"/>
</dbReference>
<dbReference type="InterPro" id="IPR001496">
    <property type="entry name" value="SOCS_box"/>
</dbReference>
<feature type="domain" description="SOCS box" evidence="8">
    <location>
        <begin position="285"/>
        <end position="326"/>
    </location>
</feature>
<keyword evidence="7" id="KW-0732">Signal</keyword>
<comment type="subcellular location">
    <subcellularLocation>
        <location evidence="1">Cytoplasm</location>
    </subcellularLocation>
</comment>
<protein>
    <recommendedName>
        <fullName evidence="8">SOCS box domain-containing protein</fullName>
    </recommendedName>
</protein>
<feature type="region of interest" description="Disordered" evidence="6">
    <location>
        <begin position="1059"/>
        <end position="1103"/>
    </location>
</feature>
<dbReference type="InterPro" id="IPR025659">
    <property type="entry name" value="Tubby-like_C"/>
</dbReference>
<dbReference type="PROSITE" id="PS50225">
    <property type="entry name" value="SOCS"/>
    <property type="match status" value="1"/>
</dbReference>
<evidence type="ECO:0000256" key="2">
    <source>
        <dbReference type="ARBA" id="ARBA00007129"/>
    </source>
</evidence>
<feature type="region of interest" description="Disordered" evidence="6">
    <location>
        <begin position="543"/>
        <end position="574"/>
    </location>
</feature>
<feature type="region of interest" description="Disordered" evidence="6">
    <location>
        <begin position="841"/>
        <end position="876"/>
    </location>
</feature>
<dbReference type="EMBL" id="JAWDGP010003890">
    <property type="protein sequence ID" value="KAK3769777.1"/>
    <property type="molecule type" value="Genomic_DNA"/>
</dbReference>
<feature type="compositionally biased region" description="Polar residues" evidence="6">
    <location>
        <begin position="783"/>
        <end position="795"/>
    </location>
</feature>
<feature type="compositionally biased region" description="Polar residues" evidence="6">
    <location>
        <begin position="1074"/>
        <end position="1095"/>
    </location>
</feature>
<dbReference type="Proteomes" id="UP001283361">
    <property type="component" value="Unassembled WGS sequence"/>
</dbReference>
<feature type="region of interest" description="Disordered" evidence="6">
    <location>
        <begin position="1182"/>
        <end position="1204"/>
    </location>
</feature>
<feature type="compositionally biased region" description="Low complexity" evidence="6">
    <location>
        <begin position="722"/>
        <end position="782"/>
    </location>
</feature>
<dbReference type="InterPro" id="IPR036322">
    <property type="entry name" value="WD40_repeat_dom_sf"/>
</dbReference>
<dbReference type="Pfam" id="PF01167">
    <property type="entry name" value="Tub"/>
    <property type="match status" value="1"/>
</dbReference>
<comment type="caution">
    <text evidence="9">The sequence shown here is derived from an EMBL/GenBank/DDBJ whole genome shotgun (WGS) entry which is preliminary data.</text>
</comment>
<comment type="similarity">
    <text evidence="2">Belongs to the TUB family.</text>
</comment>
<feature type="region of interest" description="Disordered" evidence="6">
    <location>
        <begin position="410"/>
        <end position="464"/>
    </location>
</feature>
<evidence type="ECO:0000256" key="3">
    <source>
        <dbReference type="ARBA" id="ARBA00022490"/>
    </source>
</evidence>
<dbReference type="Gene3D" id="3.20.90.10">
    <property type="entry name" value="Tubby Protein, Chain A"/>
    <property type="match status" value="1"/>
</dbReference>
<feature type="signal peptide" evidence="7">
    <location>
        <begin position="1"/>
        <end position="20"/>
    </location>
</feature>
<accession>A0AAE0ZI55</accession>
<feature type="region of interest" description="Disordered" evidence="6">
    <location>
        <begin position="706"/>
        <end position="820"/>
    </location>
</feature>
<keyword evidence="10" id="KW-1185">Reference proteome</keyword>
<organism evidence="9 10">
    <name type="scientific">Elysia crispata</name>
    <name type="common">lettuce slug</name>
    <dbReference type="NCBI Taxonomy" id="231223"/>
    <lineage>
        <taxon>Eukaryota</taxon>
        <taxon>Metazoa</taxon>
        <taxon>Spiralia</taxon>
        <taxon>Lophotrochozoa</taxon>
        <taxon>Mollusca</taxon>
        <taxon>Gastropoda</taxon>
        <taxon>Heterobranchia</taxon>
        <taxon>Euthyneura</taxon>
        <taxon>Panpulmonata</taxon>
        <taxon>Sacoglossa</taxon>
        <taxon>Placobranchoidea</taxon>
        <taxon>Plakobranchidae</taxon>
        <taxon>Elysia</taxon>
    </lineage>
</organism>
<sequence>MLRAKFLFLNFYQMVVLVRWNEPYQKLATCDSLGVIFVWIKHEGRWSIELINDRNSQVTDFAWSHDGRMALICYRDGFILVGSVAGQRYWSSMLNLDSTCITCGVWSPDDSQVMFGTMDGKIIVMSAAGAVITQVAVHEGFEITSLAWSCERFNMEEAEAGKYGAGGLDYQSQARDRGPHGKSHVLAVCFKYGDIFLMSGYDDICPVMVYTTLTGMKIDWSNCGEYLAVGGFVRLPNLQCRNEVHFYSKDGSLIHWVNIPSQGKPLTALTWGHNDKRLFAAAGRHLYVAWVSKQVAPLQFLCQRVVHRAVRSERAVERLPLPQRLRCGVKALFSPTIKSYIPDPLRLREFVCSPPPGGERLFCTMIRHGEETSGGHYTLYLEYLGGLVPLLKGKRASKLRPDFVIFDPKIKSSSSSGKEQNQQGGGGGGGVLAAIESDTSSESESEVYMDGCGSPRMQRRRRHKTFRAEKVNRSITFRTLDELMYDDNLPETNRLVEVTSNIWATKFQMTGVSSCLPSCLGQVIYKTSLLRLQPRQMTVSIAEVSPSRHTLSRDPNFSPAPVSDDEDSSLCTSDGDLAGERKMVEVTVHDANVNLMADMAHFPRDAIGLECNRRCSVVDSPLLENSALAVNGVDIAMTTAVPVACVGGGGVGVVAGKLGGSGTVRSRSLSPVRNSLTQTVPAFKQDGIGAADSMAGDVLLAATNGSTGGWQGARPKANNYTSSNSSSSNSSSNIILSPVLSSRDAHGSSSINNSSRRTSNNLGSTACAGSKVSGSPSCTSSSVNDAQSNFSPRSGNSVCAKSNNSNSKCSTPPSTLPDHTASSQYAISTCSPSHTSVCGSNHPETLPAYNTPVPTKQDPSVLELKQRRTSNSHSDRTCFRDGLDLVSVGVTPAQACGFDPAGCSNISKTNNIQHHENSIQSGRWADPAAEAVHLLLEDPAMSASGQSQRDECGHKSPQSQHPLSLQSTLVADCSPTAPYNSDIHRRLYLAQHSFLPDSGAPISPSGCPSCLPPNLCYKDEMSASADSHNGRVSTLSNGTMASTQLPDSVRQNNLKNFSAPLNSHQLGRSPHPGTGNSWNTSLTQHHTVSDSSSALSVAEEGSLQNAQNLQSSLHSCQKVIKENNENLKHSDSASASTCTSSTCTCLLSVLSNPLYVASHARDSEVSASDHSHITQNTGCWISQTGPPQPVLQHGDGTTPPSSPTCLPCNSSSLDKLALILSEDPSAQLSSHNFRSMPGFVMRNPDLPNIDCSSSNSNIKSNDHQHHQLDYDAVDAEYNSFMSPPPSPPPILQRNNQLGSELEIQIQATSASLPSSPIRFGRRSQYSGDLNTTSDDILKGRCKHLSPLLGRKGLPASRSRSSSQCHSQDLLGLEELRLGQHYESLEMFQKAQLRQKMRRRINSANGRMEQARMFTMHNKAPLWNETSQVYQLDFGGRVTQESAKNFQIELKGKQVMQFGRIDNHAYTLDFQYPFTAVQAFAVALANVTQRLK</sequence>
<evidence type="ECO:0000256" key="6">
    <source>
        <dbReference type="SAM" id="MobiDB-lite"/>
    </source>
</evidence>
<gene>
    <name evidence="9" type="ORF">RRG08_046882</name>
</gene>
<evidence type="ECO:0000313" key="10">
    <source>
        <dbReference type="Proteomes" id="UP001283361"/>
    </source>
</evidence>
<dbReference type="PRINTS" id="PR01573">
    <property type="entry name" value="SUPERTUBBY"/>
</dbReference>
<feature type="compositionally biased region" description="Low complexity" evidence="6">
    <location>
        <begin position="412"/>
        <end position="422"/>
    </location>
</feature>
<dbReference type="GO" id="GO:0005737">
    <property type="term" value="C:cytoplasm"/>
    <property type="evidence" value="ECO:0007669"/>
    <property type="project" value="UniProtKB-SubCell"/>
</dbReference>
<evidence type="ECO:0000259" key="8">
    <source>
        <dbReference type="PROSITE" id="PS50225"/>
    </source>
</evidence>
<evidence type="ECO:0000256" key="4">
    <source>
        <dbReference type="ARBA" id="ARBA00022574"/>
    </source>
</evidence>
<dbReference type="PANTHER" id="PTHR16517:SF2">
    <property type="entry name" value="TUBBY-RELATED PROTEIN 4"/>
    <property type="match status" value="1"/>
</dbReference>
<keyword evidence="5" id="KW-0677">Repeat</keyword>